<dbReference type="PANTHER" id="PTHR19879">
    <property type="entry name" value="TRANSCRIPTION INITIATION FACTOR TFIID"/>
    <property type="match status" value="1"/>
</dbReference>
<comment type="subcellular location">
    <subcellularLocation>
        <location evidence="1">Nucleus</location>
    </subcellularLocation>
</comment>
<accession>A0ABQ9E215</accession>
<keyword evidence="7" id="KW-0539">Nucleus</keyword>
<dbReference type="Proteomes" id="UP001217089">
    <property type="component" value="Unassembled WGS sequence"/>
</dbReference>
<dbReference type="PANTHER" id="PTHR19879:SF1">
    <property type="entry name" value="CANNONBALL-RELATED"/>
    <property type="match status" value="1"/>
</dbReference>
<dbReference type="PROSITE" id="PS50294">
    <property type="entry name" value="WD_REPEATS_REGION"/>
    <property type="match status" value="2"/>
</dbReference>
<evidence type="ECO:0000259" key="9">
    <source>
        <dbReference type="Pfam" id="PF04494"/>
    </source>
</evidence>
<dbReference type="InterPro" id="IPR015943">
    <property type="entry name" value="WD40/YVTN_repeat-like_dom_sf"/>
</dbReference>
<dbReference type="PROSITE" id="PS50082">
    <property type="entry name" value="WD_REPEATS_2"/>
    <property type="match status" value="3"/>
</dbReference>
<dbReference type="PRINTS" id="PR00320">
    <property type="entry name" value="GPROTEINBRPT"/>
</dbReference>
<feature type="repeat" description="WD" evidence="8">
    <location>
        <begin position="184"/>
        <end position="208"/>
    </location>
</feature>
<dbReference type="Gene3D" id="2.130.10.10">
    <property type="entry name" value="YVTN repeat-like/Quinoprotein amine dehydrogenase"/>
    <property type="match status" value="1"/>
</dbReference>
<dbReference type="InterPro" id="IPR007582">
    <property type="entry name" value="TFIID_NTD2"/>
</dbReference>
<keyword evidence="3 8" id="KW-0853">WD repeat</keyword>
<feature type="repeat" description="WD" evidence="8">
    <location>
        <begin position="252"/>
        <end position="287"/>
    </location>
</feature>
<evidence type="ECO:0000256" key="2">
    <source>
        <dbReference type="ARBA" id="ARBA00009435"/>
    </source>
</evidence>
<gene>
    <name evidence="10" type="ORF">KUTeg_023569</name>
</gene>
<dbReference type="SMART" id="SM00320">
    <property type="entry name" value="WD40"/>
    <property type="match status" value="3"/>
</dbReference>
<dbReference type="InterPro" id="IPR036322">
    <property type="entry name" value="WD40_repeat_dom_sf"/>
</dbReference>
<protein>
    <recommendedName>
        <fullName evidence="9">TFIID subunit TAF5 NTD2 domain-containing protein</fullName>
    </recommendedName>
</protein>
<evidence type="ECO:0000256" key="1">
    <source>
        <dbReference type="ARBA" id="ARBA00004123"/>
    </source>
</evidence>
<dbReference type="PROSITE" id="PS00678">
    <property type="entry name" value="WD_REPEATS_1"/>
    <property type="match status" value="1"/>
</dbReference>
<keyword evidence="6" id="KW-0804">Transcription</keyword>
<dbReference type="Pfam" id="PF04494">
    <property type="entry name" value="TFIID_NTD2"/>
    <property type="match status" value="1"/>
</dbReference>
<feature type="domain" description="TFIID subunit TAF5 NTD2" evidence="9">
    <location>
        <begin position="68"/>
        <end position="119"/>
    </location>
</feature>
<evidence type="ECO:0000313" key="10">
    <source>
        <dbReference type="EMBL" id="KAJ8299509.1"/>
    </source>
</evidence>
<sequence>MTMKRIRHEQIGSSINHYLKRRQFSENEITQKKDSRWMQNVQEMALKNSTSGETTVENVISYSSISGDATVCEQQFSRLKNFIHDSSEPYKEELQSILFPSFVHIYLQLLCNGHKTPVKEDIMTSLDLREGTTESLTPVNDTRPKQSEVIQNLQQSIKKVREGAPCLSSICFYTFINAYQGLCTVDISPDKTVLSAGFEDSTVKLWSITPGLIHSKQVQYDPSTLFLAADFWDLQEDPDTESKTQYREVAIMRGHNGAVYKTCFTSDSKYLLSSSEDCSVRLWDLETHTNKVCYIGHNYPVWDLDTSSVGSYFVSASQDRTAKLWITDRTYPLRTFCGHTFDVDVSIQYTW</sequence>
<evidence type="ECO:0000256" key="8">
    <source>
        <dbReference type="PROSITE-ProRule" id="PRU00221"/>
    </source>
</evidence>
<evidence type="ECO:0000256" key="7">
    <source>
        <dbReference type="ARBA" id="ARBA00023242"/>
    </source>
</evidence>
<dbReference type="InterPro" id="IPR019775">
    <property type="entry name" value="WD40_repeat_CS"/>
</dbReference>
<dbReference type="InterPro" id="IPR037264">
    <property type="entry name" value="TFIID_NTD2_sf"/>
</dbReference>
<comment type="caution">
    <text evidence="10">The sequence shown here is derived from an EMBL/GenBank/DDBJ whole genome shotgun (WGS) entry which is preliminary data.</text>
</comment>
<evidence type="ECO:0000256" key="4">
    <source>
        <dbReference type="ARBA" id="ARBA00022737"/>
    </source>
</evidence>
<name>A0ABQ9E215_TEGGR</name>
<dbReference type="SUPFAM" id="SSF160897">
    <property type="entry name" value="Taf5 N-terminal domain-like"/>
    <property type="match status" value="1"/>
</dbReference>
<feature type="repeat" description="WD" evidence="8">
    <location>
        <begin position="294"/>
        <end position="325"/>
    </location>
</feature>
<evidence type="ECO:0000256" key="6">
    <source>
        <dbReference type="ARBA" id="ARBA00023163"/>
    </source>
</evidence>
<dbReference type="Gene3D" id="1.25.40.500">
    <property type="entry name" value="TFIID subunit TAF5, NTD2 domain"/>
    <property type="match status" value="1"/>
</dbReference>
<dbReference type="InterPro" id="IPR001680">
    <property type="entry name" value="WD40_rpt"/>
</dbReference>
<organism evidence="10 11">
    <name type="scientific">Tegillarca granosa</name>
    <name type="common">Malaysian cockle</name>
    <name type="synonym">Anadara granosa</name>
    <dbReference type="NCBI Taxonomy" id="220873"/>
    <lineage>
        <taxon>Eukaryota</taxon>
        <taxon>Metazoa</taxon>
        <taxon>Spiralia</taxon>
        <taxon>Lophotrochozoa</taxon>
        <taxon>Mollusca</taxon>
        <taxon>Bivalvia</taxon>
        <taxon>Autobranchia</taxon>
        <taxon>Pteriomorphia</taxon>
        <taxon>Arcoida</taxon>
        <taxon>Arcoidea</taxon>
        <taxon>Arcidae</taxon>
        <taxon>Tegillarca</taxon>
    </lineage>
</organism>
<evidence type="ECO:0000256" key="5">
    <source>
        <dbReference type="ARBA" id="ARBA00023015"/>
    </source>
</evidence>
<dbReference type="SUPFAM" id="SSF50978">
    <property type="entry name" value="WD40 repeat-like"/>
    <property type="match status" value="1"/>
</dbReference>
<evidence type="ECO:0000313" key="11">
    <source>
        <dbReference type="Proteomes" id="UP001217089"/>
    </source>
</evidence>
<proteinExistence type="inferred from homology"/>
<feature type="non-terminal residue" evidence="10">
    <location>
        <position position="351"/>
    </location>
</feature>
<evidence type="ECO:0000256" key="3">
    <source>
        <dbReference type="ARBA" id="ARBA00022574"/>
    </source>
</evidence>
<keyword evidence="11" id="KW-1185">Reference proteome</keyword>
<comment type="similarity">
    <text evidence="2">Belongs to the WD repeat TAF5 family.</text>
</comment>
<dbReference type="EMBL" id="JARBDR010000921">
    <property type="protein sequence ID" value="KAJ8299509.1"/>
    <property type="molecule type" value="Genomic_DNA"/>
</dbReference>
<dbReference type="Pfam" id="PF00400">
    <property type="entry name" value="WD40"/>
    <property type="match status" value="3"/>
</dbReference>
<keyword evidence="4" id="KW-0677">Repeat</keyword>
<dbReference type="InterPro" id="IPR020472">
    <property type="entry name" value="WD40_PAC1"/>
</dbReference>
<keyword evidence="5" id="KW-0805">Transcription regulation</keyword>
<reference evidence="10 11" key="1">
    <citation type="submission" date="2022-12" db="EMBL/GenBank/DDBJ databases">
        <title>Chromosome-level genome of Tegillarca granosa.</title>
        <authorList>
            <person name="Kim J."/>
        </authorList>
    </citation>
    <scope>NUCLEOTIDE SEQUENCE [LARGE SCALE GENOMIC DNA]</scope>
    <source>
        <strain evidence="10">Teg-2019</strain>
        <tissue evidence="10">Adductor muscle</tissue>
    </source>
</reference>